<dbReference type="AlphaFoldDB" id="A0A286U198"/>
<dbReference type="GO" id="GO:0035556">
    <property type="term" value="P:intracellular signal transduction"/>
    <property type="evidence" value="ECO:0007669"/>
    <property type="project" value="InterPro"/>
</dbReference>
<dbReference type="Gene3D" id="6.10.340.10">
    <property type="match status" value="1"/>
</dbReference>
<keyword evidence="1" id="KW-0472">Membrane</keyword>
<dbReference type="GO" id="GO:0006171">
    <property type="term" value="P:cAMP biosynthetic process"/>
    <property type="evidence" value="ECO:0007669"/>
    <property type="project" value="TreeGrafter"/>
</dbReference>
<dbReference type="EMBL" id="BAOS01000028">
    <property type="protein sequence ID" value="GAX61923.1"/>
    <property type="molecule type" value="Genomic_DNA"/>
</dbReference>
<dbReference type="Gene3D" id="3.30.450.20">
    <property type="entry name" value="PAS domain"/>
    <property type="match status" value="2"/>
</dbReference>
<accession>A0A286U198</accession>
<organism evidence="3 4">
    <name type="scientific">Candidatus Scalindua japonica</name>
    <dbReference type="NCBI Taxonomy" id="1284222"/>
    <lineage>
        <taxon>Bacteria</taxon>
        <taxon>Pseudomonadati</taxon>
        <taxon>Planctomycetota</taxon>
        <taxon>Candidatus Brocadiia</taxon>
        <taxon>Candidatus Brocadiales</taxon>
        <taxon>Candidatus Scalinduaceae</taxon>
        <taxon>Candidatus Scalindua</taxon>
    </lineage>
</organism>
<keyword evidence="4" id="KW-1185">Reference proteome</keyword>
<reference evidence="4" key="1">
    <citation type="journal article" date="2017" name="Environ. Microbiol. Rep.">
        <title>Genetic Diversity of Marine Anaerobic Ammonium-Oxidizing Bacteria as Revealed by Genomic and Proteomic Analyses of 'Candidatus Scalindua japonica'.</title>
        <authorList>
            <person name="Oshiki M."/>
            <person name="Mizuto K."/>
            <person name="Kimura Z."/>
            <person name="Kindaichi T."/>
            <person name="Satoh H."/>
            <person name="Okabe S."/>
        </authorList>
    </citation>
    <scope>NUCLEOTIDE SEQUENCE [LARGE SCALE GENOMIC DNA]</scope>
    <source>
        <strain evidence="4">husup-a2</strain>
    </source>
</reference>
<dbReference type="PROSITE" id="PS50125">
    <property type="entry name" value="GUANYLATE_CYCLASE_2"/>
    <property type="match status" value="1"/>
</dbReference>
<dbReference type="Proteomes" id="UP000218542">
    <property type="component" value="Unassembled WGS sequence"/>
</dbReference>
<dbReference type="PANTHER" id="PTHR43081">
    <property type="entry name" value="ADENYLATE CYCLASE, TERMINAL-DIFFERENTIATION SPECIFIC-RELATED"/>
    <property type="match status" value="1"/>
</dbReference>
<protein>
    <submittedName>
        <fullName evidence="3">Adenylate cyclase, family 3</fullName>
    </submittedName>
</protein>
<dbReference type="SMART" id="SM00044">
    <property type="entry name" value="CYCc"/>
    <property type="match status" value="1"/>
</dbReference>
<dbReference type="GO" id="GO:0004016">
    <property type="term" value="F:adenylate cyclase activity"/>
    <property type="evidence" value="ECO:0007669"/>
    <property type="project" value="UniProtKB-ARBA"/>
</dbReference>
<dbReference type="PANTHER" id="PTHR43081:SF1">
    <property type="entry name" value="ADENYLATE CYCLASE, TERMINAL-DIFFERENTIATION SPECIFIC"/>
    <property type="match status" value="1"/>
</dbReference>
<dbReference type="SUPFAM" id="SSF103190">
    <property type="entry name" value="Sensory domain-like"/>
    <property type="match status" value="1"/>
</dbReference>
<evidence type="ECO:0000313" key="4">
    <source>
        <dbReference type="Proteomes" id="UP000218542"/>
    </source>
</evidence>
<dbReference type="Pfam" id="PF00211">
    <property type="entry name" value="Guanylate_cyc"/>
    <property type="match status" value="1"/>
</dbReference>
<keyword evidence="1" id="KW-1133">Transmembrane helix</keyword>
<gene>
    <name evidence="3" type="ORF">SCALIN_C28_0125</name>
</gene>
<dbReference type="InterPro" id="IPR050697">
    <property type="entry name" value="Adenylyl/Guanylyl_Cyclase_3/4"/>
</dbReference>
<keyword evidence="1" id="KW-0812">Transmembrane</keyword>
<comment type="caution">
    <text evidence="3">The sequence shown here is derived from an EMBL/GenBank/DDBJ whole genome shotgun (WGS) entry which is preliminary data.</text>
</comment>
<name>A0A286U198_9BACT</name>
<dbReference type="InterPro" id="IPR029151">
    <property type="entry name" value="Sensor-like_sf"/>
</dbReference>
<evidence type="ECO:0000313" key="3">
    <source>
        <dbReference type="EMBL" id="GAX61923.1"/>
    </source>
</evidence>
<dbReference type="CDD" id="cd07302">
    <property type="entry name" value="CHD"/>
    <property type="match status" value="1"/>
</dbReference>
<dbReference type="SUPFAM" id="SSF55073">
    <property type="entry name" value="Nucleotide cyclase"/>
    <property type="match status" value="1"/>
</dbReference>
<evidence type="ECO:0000256" key="1">
    <source>
        <dbReference type="SAM" id="Phobius"/>
    </source>
</evidence>
<dbReference type="InterPro" id="IPR001054">
    <property type="entry name" value="A/G_cyclase"/>
</dbReference>
<sequence>MDQIPYITSINTGDADGNGYLILKSENCWKNRLVRPGKWDSKKVQWLIFNRKLEFQKKQMQDSDYDPRRRPWYELAINAKDLTVPVWTQPYLFYTTKEPGITVAIQVFQPNQNSFILAFDMLHKDLTSFTTGFKPSPNGKIFIMLDNEKVTALPSGDKFTAANAIEKYLFKDVRDLEIEEISSAVELWKKSGKPDGGNFKVSSGGNTWWCAFSKLTRSKRNDNPSWICTLIPSSDILGNVTLQFLLILAISAIASIIATIMALILSRRFTKPIHGLVQQVQSLRQLDVRQQSKPETSIREIHHLTEANERMRIALDAFSRYIPIDIVRQLLDRGDAAKIGGKASDVTILFTDIQGFTTISEKMSPMQLTSHLEEYFNLMFKELSKENATVDKFIGDAVMAFWGAPLDNPKHVLSAVRAAWNCLNKLDDLNKMWKVSGKPEFVTRFGISTGEAVVGNVGASSRLNYTVLGDNVNLASRMEELNKYYGTRILVTSSVVSQTDDLFMFRHVDRGAVKGKLQVEEIFELLGPIDQVPKDMRLYKELYEEAFSLYLKRDFSKAMSHLNMLKPSYQKEKSVIHLKEACIWFIKTPPDNDWKGDRIFNR</sequence>
<dbReference type="InterPro" id="IPR029787">
    <property type="entry name" value="Nucleotide_cyclase"/>
</dbReference>
<feature type="domain" description="Guanylate cyclase" evidence="2">
    <location>
        <begin position="347"/>
        <end position="479"/>
    </location>
</feature>
<dbReference type="Gene3D" id="3.30.70.1230">
    <property type="entry name" value="Nucleotide cyclase"/>
    <property type="match status" value="1"/>
</dbReference>
<evidence type="ECO:0000259" key="2">
    <source>
        <dbReference type="PROSITE" id="PS50125"/>
    </source>
</evidence>
<proteinExistence type="predicted"/>
<feature type="transmembrane region" description="Helical" evidence="1">
    <location>
        <begin position="242"/>
        <end position="265"/>
    </location>
</feature>